<feature type="region of interest" description="Disordered" evidence="1">
    <location>
        <begin position="30"/>
        <end position="116"/>
    </location>
</feature>
<feature type="compositionally biased region" description="Basic and acidic residues" evidence="1">
    <location>
        <begin position="101"/>
        <end position="116"/>
    </location>
</feature>
<reference evidence="2" key="1">
    <citation type="submission" date="2021-06" db="EMBL/GenBank/DDBJ databases">
        <authorList>
            <person name="Kallberg Y."/>
            <person name="Tangrot J."/>
            <person name="Rosling A."/>
        </authorList>
    </citation>
    <scope>NUCLEOTIDE SEQUENCE</scope>
    <source>
        <strain evidence="2">CL551</strain>
    </source>
</reference>
<organism evidence="2 3">
    <name type="scientific">Acaulospora morrowiae</name>
    <dbReference type="NCBI Taxonomy" id="94023"/>
    <lineage>
        <taxon>Eukaryota</taxon>
        <taxon>Fungi</taxon>
        <taxon>Fungi incertae sedis</taxon>
        <taxon>Mucoromycota</taxon>
        <taxon>Glomeromycotina</taxon>
        <taxon>Glomeromycetes</taxon>
        <taxon>Diversisporales</taxon>
        <taxon>Acaulosporaceae</taxon>
        <taxon>Acaulospora</taxon>
    </lineage>
</organism>
<protein>
    <submittedName>
        <fullName evidence="2">11267_t:CDS:1</fullName>
    </submittedName>
</protein>
<evidence type="ECO:0000256" key="1">
    <source>
        <dbReference type="SAM" id="MobiDB-lite"/>
    </source>
</evidence>
<feature type="compositionally biased region" description="Basic and acidic residues" evidence="1">
    <location>
        <begin position="35"/>
        <end position="62"/>
    </location>
</feature>
<feature type="non-terminal residue" evidence="2">
    <location>
        <position position="1"/>
    </location>
</feature>
<name>A0A9N9NUB5_9GLOM</name>
<keyword evidence="3" id="KW-1185">Reference proteome</keyword>
<evidence type="ECO:0000313" key="3">
    <source>
        <dbReference type="Proteomes" id="UP000789342"/>
    </source>
</evidence>
<proteinExistence type="predicted"/>
<dbReference type="AlphaFoldDB" id="A0A9N9NUB5"/>
<accession>A0A9N9NUB5</accession>
<dbReference type="EMBL" id="CAJVPV010041124">
    <property type="protein sequence ID" value="CAG8761550.1"/>
    <property type="molecule type" value="Genomic_DNA"/>
</dbReference>
<comment type="caution">
    <text evidence="2">The sequence shown here is derived from an EMBL/GenBank/DDBJ whole genome shotgun (WGS) entry which is preliminary data.</text>
</comment>
<dbReference type="Proteomes" id="UP000789342">
    <property type="component" value="Unassembled WGS sequence"/>
</dbReference>
<sequence>TFNTPGFVDTKCQCTQKNEKKLSCNKYLRRKRGPKDRDDRDVNFPLRDVDFPRDREENREVDSNNILPNEHHLPLKGTSDKSNETREDIFDSLLEETSNSHTEHFDPINRQDFSDS</sequence>
<gene>
    <name evidence="2" type="ORF">AMORRO_LOCUS15962</name>
</gene>
<feature type="non-terminal residue" evidence="2">
    <location>
        <position position="116"/>
    </location>
</feature>
<evidence type="ECO:0000313" key="2">
    <source>
        <dbReference type="EMBL" id="CAG8761550.1"/>
    </source>
</evidence>
<feature type="compositionally biased region" description="Basic and acidic residues" evidence="1">
    <location>
        <begin position="69"/>
        <end position="89"/>
    </location>
</feature>